<evidence type="ECO:0000259" key="3">
    <source>
        <dbReference type="Pfam" id="PF12850"/>
    </source>
</evidence>
<dbReference type="AlphaFoldDB" id="A0A9D2K9H5"/>
<sequence length="166" mass="19072">MMYIGVISDTHCWFDEPLRKFLEPVDEIWHAGDFGNEETLLQIAAFKPMKGVYGNCDGTPVRSRVPYTQFFECEGKKVLMMHIGGYPGRYDYKAFQLINAHLPDIFVCGHSHILKVIFDKKYNMLTVNPGAAGIQGFHQVRTAIRFKIDDGNIHDMEVGEWPRFVK</sequence>
<comment type="similarity">
    <text evidence="1 2">Belongs to the metallophosphoesterase superfamily. YfcE family.</text>
</comment>
<dbReference type="GO" id="GO:0016787">
    <property type="term" value="F:hydrolase activity"/>
    <property type="evidence" value="ECO:0007669"/>
    <property type="project" value="UniProtKB-UniRule"/>
</dbReference>
<proteinExistence type="inferred from homology"/>
<dbReference type="GO" id="GO:0046872">
    <property type="term" value="F:metal ion binding"/>
    <property type="evidence" value="ECO:0007669"/>
    <property type="project" value="UniProtKB-KW"/>
</dbReference>
<reference evidence="4" key="2">
    <citation type="submission" date="2021-04" db="EMBL/GenBank/DDBJ databases">
        <authorList>
            <person name="Gilroy R."/>
        </authorList>
    </citation>
    <scope>NUCLEOTIDE SEQUENCE</scope>
    <source>
        <strain evidence="4">Gambia16-554</strain>
    </source>
</reference>
<feature type="domain" description="Calcineurin-like phosphoesterase" evidence="3">
    <location>
        <begin position="2"/>
        <end position="150"/>
    </location>
</feature>
<dbReference type="NCBIfam" id="TIGR00040">
    <property type="entry name" value="yfcE"/>
    <property type="match status" value="1"/>
</dbReference>
<dbReference type="InterPro" id="IPR000979">
    <property type="entry name" value="Phosphodiesterase_MJ0936/Vps29"/>
</dbReference>
<organism evidence="4 5">
    <name type="scientific">Candidatus Coprenecus stercoravium</name>
    <dbReference type="NCBI Taxonomy" id="2840735"/>
    <lineage>
        <taxon>Bacteria</taxon>
        <taxon>Pseudomonadati</taxon>
        <taxon>Bacteroidota</taxon>
        <taxon>Bacteroidia</taxon>
        <taxon>Bacteroidales</taxon>
        <taxon>Rikenellaceae</taxon>
        <taxon>Rikenellaceae incertae sedis</taxon>
        <taxon>Candidatus Coprenecus</taxon>
    </lineage>
</organism>
<dbReference type="EC" id="3.1.4.-" evidence="2"/>
<evidence type="ECO:0000313" key="4">
    <source>
        <dbReference type="EMBL" id="HIZ85894.1"/>
    </source>
</evidence>
<evidence type="ECO:0000313" key="5">
    <source>
        <dbReference type="Proteomes" id="UP000824115"/>
    </source>
</evidence>
<comment type="cofactor">
    <cofactor evidence="2">
        <name>a divalent metal cation</name>
        <dbReference type="ChEBI" id="CHEBI:60240"/>
    </cofactor>
</comment>
<dbReference type="PANTHER" id="PTHR11124">
    <property type="entry name" value="VACUOLAR SORTING PROTEIN VPS29"/>
    <property type="match status" value="1"/>
</dbReference>
<protein>
    <recommendedName>
        <fullName evidence="2">Phosphoesterase</fullName>
        <ecNumber evidence="2">3.1.4.-</ecNumber>
    </recommendedName>
</protein>
<dbReference type="Proteomes" id="UP000824115">
    <property type="component" value="Unassembled WGS sequence"/>
</dbReference>
<evidence type="ECO:0000256" key="1">
    <source>
        <dbReference type="ARBA" id="ARBA00008950"/>
    </source>
</evidence>
<reference evidence="4" key="1">
    <citation type="journal article" date="2021" name="PeerJ">
        <title>Extensive microbial diversity within the chicken gut microbiome revealed by metagenomics and culture.</title>
        <authorList>
            <person name="Gilroy R."/>
            <person name="Ravi A."/>
            <person name="Getino M."/>
            <person name="Pursley I."/>
            <person name="Horton D.L."/>
            <person name="Alikhan N.F."/>
            <person name="Baker D."/>
            <person name="Gharbi K."/>
            <person name="Hall N."/>
            <person name="Watson M."/>
            <person name="Adriaenssens E.M."/>
            <person name="Foster-Nyarko E."/>
            <person name="Jarju S."/>
            <person name="Secka A."/>
            <person name="Antonio M."/>
            <person name="Oren A."/>
            <person name="Chaudhuri R.R."/>
            <person name="La Ragione R."/>
            <person name="Hildebrand F."/>
            <person name="Pallen M.J."/>
        </authorList>
    </citation>
    <scope>NUCLEOTIDE SEQUENCE</scope>
    <source>
        <strain evidence="4">Gambia16-554</strain>
    </source>
</reference>
<dbReference type="InterPro" id="IPR024654">
    <property type="entry name" value="Calcineurin-like_PHP_lpxH"/>
</dbReference>
<dbReference type="EMBL" id="DXAW01000094">
    <property type="protein sequence ID" value="HIZ85894.1"/>
    <property type="molecule type" value="Genomic_DNA"/>
</dbReference>
<evidence type="ECO:0000256" key="2">
    <source>
        <dbReference type="RuleBase" id="RU362039"/>
    </source>
</evidence>
<accession>A0A9D2K9H5</accession>
<dbReference type="InterPro" id="IPR029052">
    <property type="entry name" value="Metallo-depent_PP-like"/>
</dbReference>
<name>A0A9D2K9H5_9BACT</name>
<dbReference type="Pfam" id="PF12850">
    <property type="entry name" value="Metallophos_2"/>
    <property type="match status" value="1"/>
</dbReference>
<comment type="caution">
    <text evidence="4">The sequence shown here is derived from an EMBL/GenBank/DDBJ whole genome shotgun (WGS) entry which is preliminary data.</text>
</comment>
<gene>
    <name evidence="4" type="ORF">IAC04_05340</name>
</gene>
<dbReference type="Gene3D" id="3.60.21.10">
    <property type="match status" value="1"/>
</dbReference>
<dbReference type="SUPFAM" id="SSF56300">
    <property type="entry name" value="Metallo-dependent phosphatases"/>
    <property type="match status" value="1"/>
</dbReference>
<keyword evidence="2" id="KW-0479">Metal-binding</keyword>